<keyword evidence="4" id="KW-1185">Reference proteome</keyword>
<name>A0A423XEU6_9PEZI</name>
<dbReference type="OrthoDB" id="3692311at2759"/>
<feature type="region of interest" description="Disordered" evidence="1">
    <location>
        <begin position="293"/>
        <end position="385"/>
    </location>
</feature>
<feature type="compositionally biased region" description="Polar residues" evidence="1">
    <location>
        <begin position="303"/>
        <end position="330"/>
    </location>
</feature>
<protein>
    <submittedName>
        <fullName evidence="3">Uncharacterized protein</fullName>
    </submittedName>
</protein>
<feature type="transmembrane region" description="Helical" evidence="2">
    <location>
        <begin position="188"/>
        <end position="210"/>
    </location>
</feature>
<dbReference type="EMBL" id="LKEB01000012">
    <property type="protein sequence ID" value="ROW14714.1"/>
    <property type="molecule type" value="Genomic_DNA"/>
</dbReference>
<evidence type="ECO:0000313" key="4">
    <source>
        <dbReference type="Proteomes" id="UP000285146"/>
    </source>
</evidence>
<organism evidence="3 4">
    <name type="scientific">Cytospora leucostoma</name>
    <dbReference type="NCBI Taxonomy" id="1230097"/>
    <lineage>
        <taxon>Eukaryota</taxon>
        <taxon>Fungi</taxon>
        <taxon>Dikarya</taxon>
        <taxon>Ascomycota</taxon>
        <taxon>Pezizomycotina</taxon>
        <taxon>Sordariomycetes</taxon>
        <taxon>Sordariomycetidae</taxon>
        <taxon>Diaporthales</taxon>
        <taxon>Cytosporaceae</taxon>
        <taxon>Cytospora</taxon>
    </lineage>
</organism>
<comment type="caution">
    <text evidence="3">The sequence shown here is derived from an EMBL/GenBank/DDBJ whole genome shotgun (WGS) entry which is preliminary data.</text>
</comment>
<feature type="region of interest" description="Disordered" evidence="1">
    <location>
        <begin position="135"/>
        <end position="181"/>
    </location>
</feature>
<feature type="compositionally biased region" description="Polar residues" evidence="1">
    <location>
        <begin position="166"/>
        <end position="181"/>
    </location>
</feature>
<feature type="compositionally biased region" description="Low complexity" evidence="1">
    <location>
        <begin position="135"/>
        <end position="165"/>
    </location>
</feature>
<dbReference type="STRING" id="1230097.A0A423XEU6"/>
<dbReference type="AlphaFoldDB" id="A0A423XEU6"/>
<sequence>MTNPIVTLGLSCPDGGKFYVCQDSKFRFLGCCSSDPCADGSGDCPQSDLRYSSFDAGKYENISAQDCTGDGDWYTCSGLDIPFLGCCSSDACSNDDGCPTKNLLAAELSSNIASAEIFSSDTILPAKTAAQTITPTTITRSGTTTSTSYPIVSSSGTPSTASLSSIVTPTNTSTPASDASPTGLSNGAIAGISVAGAVCLLALFAVLFFFGRRKWMERRGVVVKGSQPPTPSALMSYPATSYLYQDLHRSIHTSLPVQSPDDAVVNDFLTHSSSRTNSVKSWLSYASRRASMNSNHHARPARSSITAPNNWQGPAISSATPGGDIEQQQHPPFIPHSQPLATLAELDGTGISRPPSELPGDDQPQHTPVYRPYRPSVGSARGWVY</sequence>
<keyword evidence="2" id="KW-0472">Membrane</keyword>
<proteinExistence type="predicted"/>
<dbReference type="InParanoid" id="A0A423XEU6"/>
<reference evidence="3 4" key="1">
    <citation type="submission" date="2015-09" db="EMBL/GenBank/DDBJ databases">
        <title>Host preference determinants of Valsa canker pathogens revealed by comparative genomics.</title>
        <authorList>
            <person name="Yin Z."/>
            <person name="Huang L."/>
        </authorList>
    </citation>
    <scope>NUCLEOTIDE SEQUENCE [LARGE SCALE GENOMIC DNA]</scope>
    <source>
        <strain evidence="3 4">SXYLt</strain>
    </source>
</reference>
<keyword evidence="2" id="KW-1133">Transmembrane helix</keyword>
<accession>A0A423XEU6</accession>
<keyword evidence="2" id="KW-0812">Transmembrane</keyword>
<evidence type="ECO:0000313" key="3">
    <source>
        <dbReference type="EMBL" id="ROW14714.1"/>
    </source>
</evidence>
<gene>
    <name evidence="3" type="ORF">VPNG_03762</name>
</gene>
<evidence type="ECO:0000256" key="1">
    <source>
        <dbReference type="SAM" id="MobiDB-lite"/>
    </source>
</evidence>
<evidence type="ECO:0000256" key="2">
    <source>
        <dbReference type="SAM" id="Phobius"/>
    </source>
</evidence>
<dbReference type="Proteomes" id="UP000285146">
    <property type="component" value="Unassembled WGS sequence"/>
</dbReference>